<evidence type="ECO:0008006" key="4">
    <source>
        <dbReference type="Google" id="ProtNLM"/>
    </source>
</evidence>
<comment type="caution">
    <text evidence="2">The sequence shown here is derived from an EMBL/GenBank/DDBJ whole genome shotgun (WGS) entry which is preliminary data.</text>
</comment>
<dbReference type="Proteomes" id="UP001171620">
    <property type="component" value="Unassembled WGS sequence"/>
</dbReference>
<dbReference type="RefSeq" id="WP_155416560.1">
    <property type="nucleotide sequence ID" value="NZ_JAUJRV010000004.1"/>
</dbReference>
<name>A0AAW7SYE6_BURVI</name>
<protein>
    <recommendedName>
        <fullName evidence="4">Lipoprotein</fullName>
    </recommendedName>
</protein>
<feature type="chain" id="PRO_5043767928" description="Lipoprotein" evidence="1">
    <location>
        <begin position="23"/>
        <end position="306"/>
    </location>
</feature>
<sequence>MLPERKSMKFLWCIFSAIALCAAIYASTAVRREKNTRISPQVVTIKFGSDGKSDAVAQGFSTMNHPSGVYVYQMRWDDPKKLGRARYLQEQYSFDLDNVAIATGLGDKDSPESGVDSWDVNFNISPSGTTSYEEARDKIIALLTKLRDAGWKRYIETSDPRLVGKEATAYALSQPGTLYSIDSTYTPTAEEWKSLISSEPRWLFYADGVFLTLSLSFQSSSTPGMGYYLTDIQVSTASDNYTPYFTDSIERRRQWKKYLSDELTPARAERAKHEAEWTAEGYTIDTTYLPPPFEAPDFSAKAGDTQ</sequence>
<dbReference type="EMBL" id="JAUJRV010000004">
    <property type="protein sequence ID" value="MDN7794960.1"/>
    <property type="molecule type" value="Genomic_DNA"/>
</dbReference>
<evidence type="ECO:0000256" key="1">
    <source>
        <dbReference type="SAM" id="SignalP"/>
    </source>
</evidence>
<evidence type="ECO:0000313" key="3">
    <source>
        <dbReference type="Proteomes" id="UP001171620"/>
    </source>
</evidence>
<feature type="signal peptide" evidence="1">
    <location>
        <begin position="1"/>
        <end position="22"/>
    </location>
</feature>
<gene>
    <name evidence="2" type="ORF">QZM33_08270</name>
</gene>
<accession>A0AAW7SYE6</accession>
<proteinExistence type="predicted"/>
<organism evidence="2 3">
    <name type="scientific">Burkholderia vietnamiensis</name>
    <dbReference type="NCBI Taxonomy" id="60552"/>
    <lineage>
        <taxon>Bacteria</taxon>
        <taxon>Pseudomonadati</taxon>
        <taxon>Pseudomonadota</taxon>
        <taxon>Betaproteobacteria</taxon>
        <taxon>Burkholderiales</taxon>
        <taxon>Burkholderiaceae</taxon>
        <taxon>Burkholderia</taxon>
        <taxon>Burkholderia cepacia complex</taxon>
    </lineage>
</organism>
<reference evidence="2" key="1">
    <citation type="submission" date="2023-07" db="EMBL/GenBank/DDBJ databases">
        <title>A collection of bacterial strains from the Burkholderia cepacia Research Laboratory and Repository.</title>
        <authorList>
            <person name="Lipuma J."/>
            <person name="Spilker T."/>
            <person name="Caverly L."/>
        </authorList>
    </citation>
    <scope>NUCLEOTIDE SEQUENCE</scope>
    <source>
        <strain evidence="2">AU44268</strain>
    </source>
</reference>
<keyword evidence="1" id="KW-0732">Signal</keyword>
<evidence type="ECO:0000313" key="2">
    <source>
        <dbReference type="EMBL" id="MDN7794960.1"/>
    </source>
</evidence>
<dbReference type="AlphaFoldDB" id="A0AAW7SYE6"/>